<gene>
    <name evidence="1" type="ORF">GCM10023175_15570</name>
</gene>
<sequence>MTALELGWVPADACTLPTAAQSLRPAELDEVFAAALRAVERIAPDRLLLSFAPAAEAQLRELLVRETACCSFFAFQVTPADGELLVEVGVPLERIDVLDGLAVRAAEQRARCR</sequence>
<keyword evidence="2" id="KW-1185">Reference proteome</keyword>
<reference evidence="2" key="1">
    <citation type="journal article" date="2019" name="Int. J. Syst. Evol. Microbiol.">
        <title>The Global Catalogue of Microorganisms (GCM) 10K type strain sequencing project: providing services to taxonomists for standard genome sequencing and annotation.</title>
        <authorList>
            <consortium name="The Broad Institute Genomics Platform"/>
            <consortium name="The Broad Institute Genome Sequencing Center for Infectious Disease"/>
            <person name="Wu L."/>
            <person name="Ma J."/>
        </authorList>
    </citation>
    <scope>NUCLEOTIDE SEQUENCE [LARGE SCALE GENOMIC DNA]</scope>
    <source>
        <strain evidence="2">JCM 17906</strain>
    </source>
</reference>
<name>A0ABP8RL63_9PSEU</name>
<dbReference type="Proteomes" id="UP001501598">
    <property type="component" value="Unassembled WGS sequence"/>
</dbReference>
<organism evidence="1 2">
    <name type="scientific">Pseudonocardia xishanensis</name>
    <dbReference type="NCBI Taxonomy" id="630995"/>
    <lineage>
        <taxon>Bacteria</taxon>
        <taxon>Bacillati</taxon>
        <taxon>Actinomycetota</taxon>
        <taxon>Actinomycetes</taxon>
        <taxon>Pseudonocardiales</taxon>
        <taxon>Pseudonocardiaceae</taxon>
        <taxon>Pseudonocardia</taxon>
    </lineage>
</organism>
<evidence type="ECO:0000313" key="2">
    <source>
        <dbReference type="Proteomes" id="UP001501598"/>
    </source>
</evidence>
<comment type="caution">
    <text evidence="1">The sequence shown here is derived from an EMBL/GenBank/DDBJ whole genome shotgun (WGS) entry which is preliminary data.</text>
</comment>
<dbReference type="EMBL" id="BAABGT010000024">
    <property type="protein sequence ID" value="GAA4541534.1"/>
    <property type="molecule type" value="Genomic_DNA"/>
</dbReference>
<evidence type="ECO:0000313" key="1">
    <source>
        <dbReference type="EMBL" id="GAA4541534.1"/>
    </source>
</evidence>
<accession>A0ABP8RL63</accession>
<proteinExistence type="predicted"/>
<protein>
    <submittedName>
        <fullName evidence="1">Uncharacterized protein</fullName>
    </submittedName>
</protein>
<dbReference type="RefSeq" id="WP_345414198.1">
    <property type="nucleotide sequence ID" value="NZ_BAABGT010000024.1"/>
</dbReference>